<accession>A0A090R4A7</accession>
<evidence type="ECO:0000313" key="2">
    <source>
        <dbReference type="EMBL" id="GAL02457.1"/>
    </source>
</evidence>
<reference evidence="2 3" key="1">
    <citation type="journal article" date="2014" name="Genome Announc.">
        <title>Draft Genome Sequences of Two Vibrionaceae Species, Vibrio ponticus C121 and Photobacterium aphoticum C119, Isolated as Coral Reef Microbiota.</title>
        <authorList>
            <person name="Al-saari N."/>
            <person name="Meirelles P.M."/>
            <person name="Mino S."/>
            <person name="Suda W."/>
            <person name="Oshima K."/>
            <person name="Hattori M."/>
            <person name="Ohkuma M."/>
            <person name="Thompson F.L."/>
            <person name="Gomez-Gil B."/>
            <person name="Sawabe T."/>
            <person name="Sawabe T."/>
        </authorList>
    </citation>
    <scope>NUCLEOTIDE SEQUENCE [LARGE SCALE GENOMIC DNA]</scope>
    <source>
        <strain evidence="2 3">JCM 19237</strain>
    </source>
</reference>
<protein>
    <submittedName>
        <fullName evidence="2">Uncharacterized protein</fullName>
    </submittedName>
</protein>
<name>A0A090R4A7_9GAMM</name>
<feature type="compositionally biased region" description="Polar residues" evidence="1">
    <location>
        <begin position="110"/>
        <end position="131"/>
    </location>
</feature>
<dbReference type="eggNOG" id="ENOG502ZABB">
    <property type="taxonomic scope" value="Bacteria"/>
</dbReference>
<organism evidence="2 3">
    <name type="scientific">Photobacterium aphoticum</name>
    <dbReference type="NCBI Taxonomy" id="754436"/>
    <lineage>
        <taxon>Bacteria</taxon>
        <taxon>Pseudomonadati</taxon>
        <taxon>Pseudomonadota</taxon>
        <taxon>Gammaproteobacteria</taxon>
        <taxon>Vibrionales</taxon>
        <taxon>Vibrionaceae</taxon>
        <taxon>Photobacterium</taxon>
    </lineage>
</organism>
<gene>
    <name evidence="2" type="ORF">JCM19237_5350</name>
</gene>
<dbReference type="EMBL" id="BBMN01000001">
    <property type="protein sequence ID" value="GAL02457.1"/>
    <property type="molecule type" value="Genomic_DNA"/>
</dbReference>
<dbReference type="AlphaFoldDB" id="A0A090R4A7"/>
<comment type="caution">
    <text evidence="2">The sequence shown here is derived from an EMBL/GenBank/DDBJ whole genome shotgun (WGS) entry which is preliminary data.</text>
</comment>
<evidence type="ECO:0000256" key="1">
    <source>
        <dbReference type="SAM" id="MobiDB-lite"/>
    </source>
</evidence>
<evidence type="ECO:0000313" key="3">
    <source>
        <dbReference type="Proteomes" id="UP000029227"/>
    </source>
</evidence>
<feature type="region of interest" description="Disordered" evidence="1">
    <location>
        <begin position="104"/>
        <end position="131"/>
    </location>
</feature>
<dbReference type="InterPro" id="IPR021675">
    <property type="entry name" value="DUF3261"/>
</dbReference>
<dbReference type="Pfam" id="PF11659">
    <property type="entry name" value="DUF3261"/>
    <property type="match status" value="1"/>
</dbReference>
<sequence length="131" mass="14164">MEVTPEKLVLAGFSSWGARILSLTYQDQALSTDVLPGLGGVLPKPEQVLMNMMLTLWPQSAWQPSLQAVGWQLVDRPHQRQLLDNHGQVIVDIHYAGASALAGGSEHANSKASDSVNQGLNKNLNPDLNQA</sequence>
<dbReference type="STRING" id="754436.JCM19237_5350"/>
<dbReference type="Proteomes" id="UP000029227">
    <property type="component" value="Unassembled WGS sequence"/>
</dbReference>
<proteinExistence type="predicted"/>